<keyword evidence="1" id="KW-0472">Membrane</keyword>
<feature type="transmembrane region" description="Helical" evidence="1">
    <location>
        <begin position="40"/>
        <end position="58"/>
    </location>
</feature>
<dbReference type="Proteomes" id="UP000177763">
    <property type="component" value="Unassembled WGS sequence"/>
</dbReference>
<keyword evidence="1" id="KW-1133">Transmembrane helix</keyword>
<accession>A0A1F4VJI7</accession>
<organism evidence="2 3">
    <name type="scientific">candidate division WWE3 bacterium RIFCSPLOWO2_12_FULL_36_10</name>
    <dbReference type="NCBI Taxonomy" id="1802630"/>
    <lineage>
        <taxon>Bacteria</taxon>
        <taxon>Katanobacteria</taxon>
    </lineage>
</organism>
<keyword evidence="1" id="KW-0812">Transmembrane</keyword>
<reference evidence="2 3" key="1">
    <citation type="journal article" date="2016" name="Nat. Commun.">
        <title>Thousands of microbial genomes shed light on interconnected biogeochemical processes in an aquifer system.</title>
        <authorList>
            <person name="Anantharaman K."/>
            <person name="Brown C.T."/>
            <person name="Hug L.A."/>
            <person name="Sharon I."/>
            <person name="Castelle C.J."/>
            <person name="Probst A.J."/>
            <person name="Thomas B.C."/>
            <person name="Singh A."/>
            <person name="Wilkins M.J."/>
            <person name="Karaoz U."/>
            <person name="Brodie E.L."/>
            <person name="Williams K.H."/>
            <person name="Hubbard S.S."/>
            <person name="Banfield J.F."/>
        </authorList>
    </citation>
    <scope>NUCLEOTIDE SEQUENCE [LARGE SCALE GENOMIC DNA]</scope>
</reference>
<name>A0A1F4VJI7_UNCKA</name>
<dbReference type="AlphaFoldDB" id="A0A1F4VJI7"/>
<protein>
    <submittedName>
        <fullName evidence="2">Uncharacterized protein</fullName>
    </submittedName>
</protein>
<evidence type="ECO:0000313" key="3">
    <source>
        <dbReference type="Proteomes" id="UP000177763"/>
    </source>
</evidence>
<gene>
    <name evidence="2" type="ORF">A3H26_00015</name>
</gene>
<feature type="transmembrane region" description="Helical" evidence="1">
    <location>
        <begin position="111"/>
        <end position="132"/>
    </location>
</feature>
<comment type="caution">
    <text evidence="2">The sequence shown here is derived from an EMBL/GenBank/DDBJ whole genome shotgun (WGS) entry which is preliminary data.</text>
</comment>
<evidence type="ECO:0000313" key="2">
    <source>
        <dbReference type="EMBL" id="OGC57339.1"/>
    </source>
</evidence>
<proteinExistence type="predicted"/>
<dbReference type="EMBL" id="MEVN01000015">
    <property type="protein sequence ID" value="OGC57339.1"/>
    <property type="molecule type" value="Genomic_DNA"/>
</dbReference>
<sequence length="138" mass="15705">MSIWYTITEPFRSGPIRVERAGKFTDESGFGVFLRKYLRYILYAILALAVLTLLYFILSGKIQLPSFVSSRESIQAPAEQLESEGKCFIRETQTKRLYVAFDCMKESYGSLIGTILVFLAGFIAGTQAGIFYERRKTE</sequence>
<dbReference type="STRING" id="1802630.A3H26_00015"/>
<evidence type="ECO:0000256" key="1">
    <source>
        <dbReference type="SAM" id="Phobius"/>
    </source>
</evidence>